<dbReference type="InterPro" id="IPR047866">
    <property type="entry name" value="Ribosomal_uS5_arc"/>
</dbReference>
<evidence type="ECO:0000259" key="11">
    <source>
        <dbReference type="PROSITE" id="PS50881"/>
    </source>
</evidence>
<dbReference type="Proteomes" id="UP000240322">
    <property type="component" value="Unassembled WGS sequence"/>
</dbReference>
<dbReference type="FunFam" id="3.30.230.10:FF:000004">
    <property type="entry name" value="40S ribosomal protein S2"/>
    <property type="match status" value="1"/>
</dbReference>
<dbReference type="GO" id="GO:0019843">
    <property type="term" value="F:rRNA binding"/>
    <property type="evidence" value="ECO:0007669"/>
    <property type="project" value="UniProtKB-KW"/>
</dbReference>
<evidence type="ECO:0000256" key="4">
    <source>
        <dbReference type="ARBA" id="ARBA00022980"/>
    </source>
</evidence>
<evidence type="ECO:0000256" key="1">
    <source>
        <dbReference type="ARBA" id="ARBA00008945"/>
    </source>
</evidence>
<evidence type="ECO:0000256" key="8">
    <source>
        <dbReference type="ARBA" id="ARBA00035519"/>
    </source>
</evidence>
<dbReference type="SUPFAM" id="SSF54768">
    <property type="entry name" value="dsRNA-binding domain-like"/>
    <property type="match status" value="1"/>
</dbReference>
<gene>
    <name evidence="12" type="ORF">B9Q03_06610</name>
</gene>
<dbReference type="Gene3D" id="3.30.230.10">
    <property type="match status" value="1"/>
</dbReference>
<evidence type="ECO:0000256" key="6">
    <source>
        <dbReference type="ARBA" id="ARBA00025844"/>
    </source>
</evidence>
<evidence type="ECO:0000313" key="12">
    <source>
        <dbReference type="EMBL" id="PSN90509.1"/>
    </source>
</evidence>
<comment type="subunit">
    <text evidence="6">Part of the 30S ribosomal subunit. Contacts protein S4.</text>
</comment>
<accession>A0A2R6AVV5</accession>
<evidence type="ECO:0000256" key="10">
    <source>
        <dbReference type="RuleBase" id="RU003823"/>
    </source>
</evidence>
<dbReference type="PANTHER" id="PTHR13718:SF4">
    <property type="entry name" value="40S RIBOSOMAL PROTEIN S2"/>
    <property type="match status" value="1"/>
</dbReference>
<comment type="caution">
    <text evidence="12">The sequence shown here is derived from an EMBL/GenBank/DDBJ whole genome shotgun (WGS) entry which is preliminary data.</text>
</comment>
<protein>
    <recommendedName>
        <fullName evidence="7">Small ribosomal subunit protein uS5</fullName>
    </recommendedName>
    <alternativeName>
        <fullName evidence="8">30S ribosomal protein S5</fullName>
    </alternativeName>
</protein>
<keyword evidence="4 9" id="KW-0689">Ribosomal protein</keyword>
<dbReference type="InterPro" id="IPR020568">
    <property type="entry name" value="Ribosomal_Su5_D2-typ_SF"/>
</dbReference>
<evidence type="ECO:0000256" key="7">
    <source>
        <dbReference type="ARBA" id="ARBA00035255"/>
    </source>
</evidence>
<dbReference type="InterPro" id="IPR000851">
    <property type="entry name" value="Ribosomal_uS5"/>
</dbReference>
<sequence length="206" mass="22554">MSVQNEWVPKTKLGKLVKEGKVSSIKDVIEYNMPIREHQIVDVLLPSLESKIIYSGVVQRQTDAGEVNSFKIVTVIGNKDGFVGIGSGKSRQLNEAQEKALIDAKLNITYVERGCGAWECRCGTQHSVPYKVYGKAGSVGVLLMPAPKGTGIVASEIAQQVLALAGVLDVWVQSFGETRNHVNTAYATLNALRRGLRFKKPVDWSR</sequence>
<dbReference type="Pfam" id="PF00333">
    <property type="entry name" value="Ribosomal_S5"/>
    <property type="match status" value="1"/>
</dbReference>
<comment type="similarity">
    <text evidence="1 10">Belongs to the universal ribosomal protein uS5 family.</text>
</comment>
<dbReference type="InterPro" id="IPR005711">
    <property type="entry name" value="Ribosomal_uS5_euk/arc"/>
</dbReference>
<keyword evidence="2" id="KW-0699">rRNA-binding</keyword>
<organism evidence="12 13">
    <name type="scientific">Candidatus Marsarchaeota G2 archaeon OSP_D</name>
    <dbReference type="NCBI Taxonomy" id="1978157"/>
    <lineage>
        <taxon>Archaea</taxon>
        <taxon>Candidatus Marsarchaeota</taxon>
        <taxon>Candidatus Marsarchaeota group 2</taxon>
    </lineage>
</organism>
<dbReference type="NCBIfam" id="TIGR01020">
    <property type="entry name" value="uS5_euk_arch"/>
    <property type="match status" value="1"/>
</dbReference>
<dbReference type="PANTHER" id="PTHR13718">
    <property type="entry name" value="RIBOSOMAL S SUBUNIT"/>
    <property type="match status" value="1"/>
</dbReference>
<dbReference type="PROSITE" id="PS50881">
    <property type="entry name" value="S5_DSRBD"/>
    <property type="match status" value="1"/>
</dbReference>
<feature type="domain" description="S5 DRBM" evidence="11">
    <location>
        <begin position="48"/>
        <end position="111"/>
    </location>
</feature>
<name>A0A2R6AVV5_9ARCH</name>
<dbReference type="InterPro" id="IPR005324">
    <property type="entry name" value="Ribosomal_uS5_C"/>
</dbReference>
<dbReference type="GO" id="GO:0022627">
    <property type="term" value="C:cytosolic small ribosomal subunit"/>
    <property type="evidence" value="ECO:0007669"/>
    <property type="project" value="TreeGrafter"/>
</dbReference>
<dbReference type="InterPro" id="IPR013810">
    <property type="entry name" value="Ribosomal_uS5_N"/>
</dbReference>
<evidence type="ECO:0000256" key="9">
    <source>
        <dbReference type="PROSITE-ProRule" id="PRU00268"/>
    </source>
</evidence>
<dbReference type="AlphaFoldDB" id="A0A2R6AVV5"/>
<evidence type="ECO:0000313" key="13">
    <source>
        <dbReference type="Proteomes" id="UP000240322"/>
    </source>
</evidence>
<evidence type="ECO:0000256" key="2">
    <source>
        <dbReference type="ARBA" id="ARBA00022730"/>
    </source>
</evidence>
<keyword evidence="3" id="KW-0694">RNA-binding</keyword>
<dbReference type="Gene3D" id="3.30.160.20">
    <property type="match status" value="1"/>
</dbReference>
<dbReference type="GO" id="GO:0006412">
    <property type="term" value="P:translation"/>
    <property type="evidence" value="ECO:0007669"/>
    <property type="project" value="InterPro"/>
</dbReference>
<evidence type="ECO:0000256" key="5">
    <source>
        <dbReference type="ARBA" id="ARBA00023274"/>
    </source>
</evidence>
<dbReference type="GO" id="GO:0003735">
    <property type="term" value="F:structural constituent of ribosome"/>
    <property type="evidence" value="ECO:0007669"/>
    <property type="project" value="UniProtKB-UniRule"/>
</dbReference>
<proteinExistence type="inferred from homology"/>
<dbReference type="Pfam" id="PF03719">
    <property type="entry name" value="Ribosomal_S5_C"/>
    <property type="match status" value="1"/>
</dbReference>
<keyword evidence="5 9" id="KW-0687">Ribonucleoprotein</keyword>
<dbReference type="EMBL" id="NEXE01000057">
    <property type="protein sequence ID" value="PSN90509.1"/>
    <property type="molecule type" value="Genomic_DNA"/>
</dbReference>
<dbReference type="NCBIfam" id="NF003125">
    <property type="entry name" value="PRK04044.1"/>
    <property type="match status" value="1"/>
</dbReference>
<evidence type="ECO:0000256" key="3">
    <source>
        <dbReference type="ARBA" id="ARBA00022884"/>
    </source>
</evidence>
<reference evidence="12 13" key="1">
    <citation type="submission" date="2017-04" db="EMBL/GenBank/DDBJ databases">
        <title>Novel microbial lineages endemic to geothermal iron-oxide mats fill important gaps in the evolutionary history of Archaea.</title>
        <authorList>
            <person name="Jay Z.J."/>
            <person name="Beam J.P."/>
            <person name="Dlakic M."/>
            <person name="Rusch D.B."/>
            <person name="Kozubal M.A."/>
            <person name="Inskeep W.P."/>
        </authorList>
    </citation>
    <scope>NUCLEOTIDE SEQUENCE [LARGE SCALE GENOMIC DNA]</scope>
    <source>
        <strain evidence="12">OSP_D</strain>
    </source>
</reference>
<dbReference type="InterPro" id="IPR014721">
    <property type="entry name" value="Ribsml_uS5_D2-typ_fold_subgr"/>
</dbReference>
<dbReference type="SUPFAM" id="SSF54211">
    <property type="entry name" value="Ribosomal protein S5 domain 2-like"/>
    <property type="match status" value="1"/>
</dbReference>